<comment type="pathway">
    <text evidence="1">Glycan metabolism; pectin degradation; 2-dehydro-3-deoxy-D-gluconate from pectin: step 1/5.</text>
</comment>
<evidence type="ECO:0000313" key="8">
    <source>
        <dbReference type="EMBL" id="MCE3051399.1"/>
    </source>
</evidence>
<evidence type="ECO:0000256" key="3">
    <source>
        <dbReference type="ARBA" id="ARBA00023085"/>
    </source>
</evidence>
<evidence type="ECO:0000256" key="1">
    <source>
        <dbReference type="ARBA" id="ARBA00005184"/>
    </source>
</evidence>
<dbReference type="Proteomes" id="UP000823775">
    <property type="component" value="Unassembled WGS sequence"/>
</dbReference>
<evidence type="ECO:0000256" key="5">
    <source>
        <dbReference type="ARBA" id="ARBA00047928"/>
    </source>
</evidence>
<evidence type="ECO:0000256" key="2">
    <source>
        <dbReference type="ARBA" id="ARBA00022801"/>
    </source>
</evidence>
<name>A0ABS8WMR8_DATST</name>
<comment type="catalytic activity">
    <reaction evidence="5">
        <text>[(1-&gt;4)-alpha-D-galacturonosyl methyl ester](n) + n H2O = [(1-&gt;4)-alpha-D-galacturonosyl](n) + n methanol + n H(+)</text>
        <dbReference type="Rhea" id="RHEA:22380"/>
        <dbReference type="Rhea" id="RHEA-COMP:14570"/>
        <dbReference type="Rhea" id="RHEA-COMP:14573"/>
        <dbReference type="ChEBI" id="CHEBI:15377"/>
        <dbReference type="ChEBI" id="CHEBI:15378"/>
        <dbReference type="ChEBI" id="CHEBI:17790"/>
        <dbReference type="ChEBI" id="CHEBI:140522"/>
        <dbReference type="ChEBI" id="CHEBI:140523"/>
        <dbReference type="EC" id="3.1.1.11"/>
    </reaction>
</comment>
<proteinExistence type="predicted"/>
<sequence>MDTAKLELVFIARDMTFENYLRTKQSSSSSPPYRSSRPQNCNIYARKPMANQRTPSAQNRKDPNQNTGISIHACKIVATSDLRRQGEASLHI</sequence>
<keyword evidence="9" id="KW-1185">Reference proteome</keyword>
<reference evidence="8 9" key="1">
    <citation type="journal article" date="2021" name="BMC Genomics">
        <title>Datura genome reveals duplications of psychoactive alkaloid biosynthetic genes and high mutation rate following tissue culture.</title>
        <authorList>
            <person name="Rajewski A."/>
            <person name="Carter-House D."/>
            <person name="Stajich J."/>
            <person name="Litt A."/>
        </authorList>
    </citation>
    <scope>NUCLEOTIDE SEQUENCE [LARGE SCALE GENOMIC DNA]</scope>
    <source>
        <strain evidence="8">AR-01</strain>
    </source>
</reference>
<dbReference type="EMBL" id="JACEIK010008505">
    <property type="protein sequence ID" value="MCE3051399.1"/>
    <property type="molecule type" value="Genomic_DNA"/>
</dbReference>
<keyword evidence="4" id="KW-0961">Cell wall biogenesis/degradation</keyword>
<dbReference type="Gene3D" id="2.160.20.10">
    <property type="entry name" value="Single-stranded right-handed beta-helix, Pectin lyase-like"/>
    <property type="match status" value="1"/>
</dbReference>
<dbReference type="InterPro" id="IPR000070">
    <property type="entry name" value="Pectinesterase_cat"/>
</dbReference>
<dbReference type="PANTHER" id="PTHR31707">
    <property type="entry name" value="PECTINESTERASE"/>
    <property type="match status" value="1"/>
</dbReference>
<evidence type="ECO:0000259" key="7">
    <source>
        <dbReference type="Pfam" id="PF01095"/>
    </source>
</evidence>
<dbReference type="InterPro" id="IPR012334">
    <property type="entry name" value="Pectin_lyas_fold"/>
</dbReference>
<feature type="domain" description="Pectinesterase catalytic" evidence="7">
    <location>
        <begin position="39"/>
        <end position="84"/>
    </location>
</feature>
<dbReference type="Pfam" id="PF01095">
    <property type="entry name" value="Pectinesterase"/>
    <property type="match status" value="1"/>
</dbReference>
<keyword evidence="3" id="KW-0063">Aspartyl esterase</keyword>
<dbReference type="InterPro" id="IPR011050">
    <property type="entry name" value="Pectin_lyase_fold/virulence"/>
</dbReference>
<keyword evidence="2" id="KW-0378">Hydrolase</keyword>
<comment type="caution">
    <text evidence="8">The sequence shown here is derived from an EMBL/GenBank/DDBJ whole genome shotgun (WGS) entry which is preliminary data.</text>
</comment>
<organism evidence="8 9">
    <name type="scientific">Datura stramonium</name>
    <name type="common">Jimsonweed</name>
    <name type="synonym">Common thornapple</name>
    <dbReference type="NCBI Taxonomy" id="4076"/>
    <lineage>
        <taxon>Eukaryota</taxon>
        <taxon>Viridiplantae</taxon>
        <taxon>Streptophyta</taxon>
        <taxon>Embryophyta</taxon>
        <taxon>Tracheophyta</taxon>
        <taxon>Spermatophyta</taxon>
        <taxon>Magnoliopsida</taxon>
        <taxon>eudicotyledons</taxon>
        <taxon>Gunneridae</taxon>
        <taxon>Pentapetalae</taxon>
        <taxon>asterids</taxon>
        <taxon>lamiids</taxon>
        <taxon>Solanales</taxon>
        <taxon>Solanaceae</taxon>
        <taxon>Solanoideae</taxon>
        <taxon>Datureae</taxon>
        <taxon>Datura</taxon>
    </lineage>
</organism>
<feature type="region of interest" description="Disordered" evidence="6">
    <location>
        <begin position="22"/>
        <end position="41"/>
    </location>
</feature>
<evidence type="ECO:0000313" key="9">
    <source>
        <dbReference type="Proteomes" id="UP000823775"/>
    </source>
</evidence>
<feature type="compositionally biased region" description="Polar residues" evidence="6">
    <location>
        <begin position="51"/>
        <end position="69"/>
    </location>
</feature>
<accession>A0ABS8WMR8</accession>
<feature type="region of interest" description="Disordered" evidence="6">
    <location>
        <begin position="46"/>
        <end position="69"/>
    </location>
</feature>
<feature type="compositionally biased region" description="Low complexity" evidence="6">
    <location>
        <begin position="26"/>
        <end position="38"/>
    </location>
</feature>
<protein>
    <recommendedName>
        <fullName evidence="7">Pectinesterase catalytic domain-containing protein</fullName>
    </recommendedName>
</protein>
<dbReference type="SUPFAM" id="SSF51126">
    <property type="entry name" value="Pectin lyase-like"/>
    <property type="match status" value="1"/>
</dbReference>
<gene>
    <name evidence="8" type="ORF">HAX54_049732</name>
</gene>
<evidence type="ECO:0000256" key="4">
    <source>
        <dbReference type="ARBA" id="ARBA00023316"/>
    </source>
</evidence>
<evidence type="ECO:0000256" key="6">
    <source>
        <dbReference type="SAM" id="MobiDB-lite"/>
    </source>
</evidence>